<dbReference type="Proteomes" id="UP000295066">
    <property type="component" value="Unassembled WGS sequence"/>
</dbReference>
<evidence type="ECO:0000256" key="5">
    <source>
        <dbReference type="ARBA" id="ARBA00022692"/>
    </source>
</evidence>
<dbReference type="Pfam" id="PF02653">
    <property type="entry name" value="BPD_transp_2"/>
    <property type="match status" value="1"/>
</dbReference>
<dbReference type="RefSeq" id="WP_133957634.1">
    <property type="nucleotide sequence ID" value="NZ_SORI01000009.1"/>
</dbReference>
<organism evidence="9 10">
    <name type="scientific">Aminivibrio pyruvatiphilus</name>
    <dbReference type="NCBI Taxonomy" id="1005740"/>
    <lineage>
        <taxon>Bacteria</taxon>
        <taxon>Thermotogati</taxon>
        <taxon>Synergistota</taxon>
        <taxon>Synergistia</taxon>
        <taxon>Synergistales</taxon>
        <taxon>Aminobacteriaceae</taxon>
        <taxon>Aminivibrio</taxon>
    </lineage>
</organism>
<keyword evidence="10" id="KW-1185">Reference proteome</keyword>
<keyword evidence="2" id="KW-0813">Transport</keyword>
<dbReference type="EMBL" id="SORI01000009">
    <property type="protein sequence ID" value="TDY60169.1"/>
    <property type="molecule type" value="Genomic_DNA"/>
</dbReference>
<feature type="transmembrane region" description="Helical" evidence="8">
    <location>
        <begin position="121"/>
        <end position="140"/>
    </location>
</feature>
<accession>A0A4R8M4K0</accession>
<keyword evidence="3" id="KW-1003">Cell membrane</keyword>
<feature type="transmembrane region" description="Helical" evidence="8">
    <location>
        <begin position="242"/>
        <end position="263"/>
    </location>
</feature>
<dbReference type="GO" id="GO:0022857">
    <property type="term" value="F:transmembrane transporter activity"/>
    <property type="evidence" value="ECO:0007669"/>
    <property type="project" value="InterPro"/>
</dbReference>
<name>A0A4R8M4K0_9BACT</name>
<proteinExistence type="predicted"/>
<evidence type="ECO:0000256" key="6">
    <source>
        <dbReference type="ARBA" id="ARBA00022989"/>
    </source>
</evidence>
<evidence type="ECO:0000256" key="8">
    <source>
        <dbReference type="SAM" id="Phobius"/>
    </source>
</evidence>
<reference evidence="9 10" key="1">
    <citation type="submission" date="2019-03" db="EMBL/GenBank/DDBJ databases">
        <title>Genomic Encyclopedia of Type Strains, Phase IV (KMG-IV): sequencing the most valuable type-strain genomes for metagenomic binning, comparative biology and taxonomic classification.</title>
        <authorList>
            <person name="Goeker M."/>
        </authorList>
    </citation>
    <scope>NUCLEOTIDE SEQUENCE [LARGE SCALE GENOMIC DNA]</scope>
    <source>
        <strain evidence="9 10">DSM 25964</strain>
    </source>
</reference>
<keyword evidence="4" id="KW-0997">Cell inner membrane</keyword>
<keyword evidence="6 8" id="KW-1133">Transmembrane helix</keyword>
<dbReference type="AlphaFoldDB" id="A0A4R8M4K0"/>
<protein>
    <submittedName>
        <fullName evidence="9">Monosaccharide ABC transporter membrane protein (CUT2 family)</fullName>
    </submittedName>
</protein>
<dbReference type="PANTHER" id="PTHR32196">
    <property type="entry name" value="ABC TRANSPORTER PERMEASE PROTEIN YPHD-RELATED-RELATED"/>
    <property type="match status" value="1"/>
</dbReference>
<dbReference type="GO" id="GO:0005886">
    <property type="term" value="C:plasma membrane"/>
    <property type="evidence" value="ECO:0007669"/>
    <property type="project" value="UniProtKB-SubCell"/>
</dbReference>
<comment type="subcellular location">
    <subcellularLocation>
        <location evidence="1">Cell membrane</location>
        <topology evidence="1">Multi-pass membrane protein</topology>
    </subcellularLocation>
</comment>
<gene>
    <name evidence="9" type="ORF">C8D99_10923</name>
</gene>
<evidence type="ECO:0000313" key="10">
    <source>
        <dbReference type="Proteomes" id="UP000295066"/>
    </source>
</evidence>
<evidence type="ECO:0000256" key="7">
    <source>
        <dbReference type="ARBA" id="ARBA00023136"/>
    </source>
</evidence>
<comment type="caution">
    <text evidence="9">The sequence shown here is derived from an EMBL/GenBank/DDBJ whole genome shotgun (WGS) entry which is preliminary data.</text>
</comment>
<dbReference type="PANTHER" id="PTHR32196:SF21">
    <property type="entry name" value="ABC TRANSPORTER PERMEASE PROTEIN YPHD-RELATED"/>
    <property type="match status" value="1"/>
</dbReference>
<feature type="transmembrane region" description="Helical" evidence="8">
    <location>
        <begin position="12"/>
        <end position="32"/>
    </location>
</feature>
<keyword evidence="7 8" id="KW-0472">Membrane</keyword>
<evidence type="ECO:0000256" key="2">
    <source>
        <dbReference type="ARBA" id="ARBA00022448"/>
    </source>
</evidence>
<dbReference type="CDD" id="cd06579">
    <property type="entry name" value="TM_PBP1_transp_AraH_like"/>
    <property type="match status" value="1"/>
</dbReference>
<sequence>MSQDKLNFQQSLTRFGTILALIVISAGFAVAVPGFAGGENIMNILRQIALLAVISEGFTMCLIVGELDLAFPHIASLSGALVAGLIFGGMHPLAAVLISLAVGIAFGLAAGLLVTKIGIPSLITTLATGIIAGGMVYMYTKGVSFYGQMPPSFLALGRGSVGPVPSLIFIMFAVVAAAQVMISSTRTGKYMQATGANPAASRLAGINIDRCKIFALSLSGLAAAFTGILLTSRLGSANPEGASGFMMDAFAAALLGMTVLSVGRANPFGTFVGALMIGVINNGMTLAGAPYYTQDIVKGLIILLSVTITSLQAKKMARH</sequence>
<feature type="transmembrane region" description="Helical" evidence="8">
    <location>
        <begin position="270"/>
        <end position="290"/>
    </location>
</feature>
<feature type="transmembrane region" description="Helical" evidence="8">
    <location>
        <begin position="44"/>
        <end position="64"/>
    </location>
</feature>
<evidence type="ECO:0000256" key="3">
    <source>
        <dbReference type="ARBA" id="ARBA00022475"/>
    </source>
</evidence>
<dbReference type="OrthoDB" id="9784538at2"/>
<evidence type="ECO:0000256" key="4">
    <source>
        <dbReference type="ARBA" id="ARBA00022519"/>
    </source>
</evidence>
<dbReference type="InterPro" id="IPR001851">
    <property type="entry name" value="ABC_transp_permease"/>
</dbReference>
<evidence type="ECO:0000313" key="9">
    <source>
        <dbReference type="EMBL" id="TDY60169.1"/>
    </source>
</evidence>
<feature type="transmembrane region" description="Helical" evidence="8">
    <location>
        <begin position="211"/>
        <end position="230"/>
    </location>
</feature>
<keyword evidence="5 8" id="KW-0812">Transmembrane</keyword>
<evidence type="ECO:0000256" key="1">
    <source>
        <dbReference type="ARBA" id="ARBA00004651"/>
    </source>
</evidence>
<feature type="transmembrane region" description="Helical" evidence="8">
    <location>
        <begin position="160"/>
        <end position="182"/>
    </location>
</feature>
<feature type="transmembrane region" description="Helical" evidence="8">
    <location>
        <begin position="296"/>
        <end position="313"/>
    </location>
</feature>
<feature type="transmembrane region" description="Helical" evidence="8">
    <location>
        <begin position="93"/>
        <end position="114"/>
    </location>
</feature>